<dbReference type="PANTHER" id="PTHR11469">
    <property type="entry name" value="GLUCOSE-6-PHOSPHATE ISOMERASE"/>
    <property type="match status" value="1"/>
</dbReference>
<dbReference type="GeneID" id="70579506"/>
<reference evidence="13" key="3">
    <citation type="submission" date="2020-09" db="EMBL/GenBank/DDBJ databases">
        <title>Complete genome sequencing of Faecalibacillus intestinalis strain 14EGH31.</title>
        <authorList>
            <person name="Sakamoto M."/>
            <person name="Murakami T."/>
            <person name="Mori H."/>
        </authorList>
    </citation>
    <scope>NUCLEOTIDE SEQUENCE [LARGE SCALE GENOMIC DNA]</scope>
    <source>
        <strain evidence="13">14EGH31</strain>
    </source>
</reference>
<dbReference type="FunFam" id="3.40.50.10490:FF:000015">
    <property type="entry name" value="Glucose-6-phosphate isomerase"/>
    <property type="match status" value="1"/>
</dbReference>
<gene>
    <name evidence="8 10" type="primary">pgi</name>
    <name evidence="11" type="ORF">C7U54_13820</name>
    <name evidence="10" type="ORF">Fi14EGH31_10710</name>
</gene>
<keyword evidence="6 8" id="KW-0413">Isomerase</keyword>
<dbReference type="InterPro" id="IPR018189">
    <property type="entry name" value="Phosphoglucose_isomerase_CS"/>
</dbReference>
<keyword evidence="3 8" id="KW-0312">Gluconeogenesis</keyword>
<dbReference type="CDD" id="cd05015">
    <property type="entry name" value="SIS_PGI_1"/>
    <property type="match status" value="1"/>
</dbReference>
<proteinExistence type="inferred from homology"/>
<evidence type="ECO:0000313" key="10">
    <source>
        <dbReference type="EMBL" id="BCL57359.1"/>
    </source>
</evidence>
<dbReference type="GO" id="GO:0006096">
    <property type="term" value="P:glycolytic process"/>
    <property type="evidence" value="ECO:0007669"/>
    <property type="project" value="UniProtKB-UniRule"/>
</dbReference>
<comment type="similarity">
    <text evidence="2 8 9">Belongs to the GPI family.</text>
</comment>
<dbReference type="InterPro" id="IPR035476">
    <property type="entry name" value="SIS_PGI_1"/>
</dbReference>
<dbReference type="Gene3D" id="3.40.50.10490">
    <property type="entry name" value="Glucose-6-phosphate isomerase like protein, domain 1"/>
    <property type="match status" value="2"/>
</dbReference>
<dbReference type="InterPro" id="IPR046348">
    <property type="entry name" value="SIS_dom_sf"/>
</dbReference>
<evidence type="ECO:0000256" key="8">
    <source>
        <dbReference type="HAMAP-Rule" id="MF_00473"/>
    </source>
</evidence>
<evidence type="ECO:0000313" key="13">
    <source>
        <dbReference type="Proteomes" id="UP000593842"/>
    </source>
</evidence>
<keyword evidence="12" id="KW-1185">Reference proteome</keyword>
<evidence type="ECO:0000256" key="4">
    <source>
        <dbReference type="ARBA" id="ARBA00022490"/>
    </source>
</evidence>
<dbReference type="Proteomes" id="UP000240974">
    <property type="component" value="Unassembled WGS sequence"/>
</dbReference>
<dbReference type="GO" id="GO:0097367">
    <property type="term" value="F:carbohydrate derivative binding"/>
    <property type="evidence" value="ECO:0007669"/>
    <property type="project" value="InterPro"/>
</dbReference>
<name>A0A2T3FK60_9FIRM</name>
<dbReference type="SUPFAM" id="SSF53697">
    <property type="entry name" value="SIS domain"/>
    <property type="match status" value="1"/>
</dbReference>
<dbReference type="GO" id="GO:0051156">
    <property type="term" value="P:glucose 6-phosphate metabolic process"/>
    <property type="evidence" value="ECO:0007669"/>
    <property type="project" value="TreeGrafter"/>
</dbReference>
<dbReference type="FunFam" id="3.40.50.10490:FF:000016">
    <property type="entry name" value="Glucose-6-phosphate isomerase"/>
    <property type="match status" value="1"/>
</dbReference>
<feature type="active site" evidence="8">
    <location>
        <position position="414"/>
    </location>
</feature>
<comment type="subcellular location">
    <subcellularLocation>
        <location evidence="8">Cytoplasm</location>
    </subcellularLocation>
</comment>
<evidence type="ECO:0000313" key="11">
    <source>
        <dbReference type="EMBL" id="PST35671.1"/>
    </source>
</evidence>
<evidence type="ECO:0000256" key="7">
    <source>
        <dbReference type="ARBA" id="ARBA00029321"/>
    </source>
</evidence>
<comment type="pathway">
    <text evidence="1 8 9">Carbohydrate degradation; glycolysis; D-glyceraldehyde 3-phosphate and glycerone phosphate from D-glucose: step 2/4.</text>
</comment>
<dbReference type="UniPathway" id="UPA00138"/>
<dbReference type="Proteomes" id="UP000593842">
    <property type="component" value="Chromosome"/>
</dbReference>
<evidence type="ECO:0000256" key="5">
    <source>
        <dbReference type="ARBA" id="ARBA00023152"/>
    </source>
</evidence>
<dbReference type="EMBL" id="PYLQ01000031">
    <property type="protein sequence ID" value="PST35671.1"/>
    <property type="molecule type" value="Genomic_DNA"/>
</dbReference>
<comment type="pathway">
    <text evidence="8">Carbohydrate biosynthesis; gluconeogenesis.</text>
</comment>
<organism evidence="11 12">
    <name type="scientific">Faecalibacillus intestinalis</name>
    <dbReference type="NCBI Taxonomy" id="1982626"/>
    <lineage>
        <taxon>Bacteria</taxon>
        <taxon>Bacillati</taxon>
        <taxon>Bacillota</taxon>
        <taxon>Erysipelotrichia</taxon>
        <taxon>Erysipelotrichales</taxon>
        <taxon>Coprobacillaceae</taxon>
        <taxon>Faecalibacillus</taxon>
    </lineage>
</organism>
<comment type="function">
    <text evidence="8">Catalyzes the reversible isomerization of glucose-6-phosphate to fructose-6-phosphate.</text>
</comment>
<dbReference type="AlphaFoldDB" id="A0A2T3FK60"/>
<dbReference type="UniPathway" id="UPA00109">
    <property type="reaction ID" value="UER00181"/>
</dbReference>
<dbReference type="InterPro" id="IPR001672">
    <property type="entry name" value="G6P_Isomerase"/>
</dbReference>
<dbReference type="PRINTS" id="PR00662">
    <property type="entry name" value="G6PISOMERASE"/>
</dbReference>
<dbReference type="CDD" id="cd05016">
    <property type="entry name" value="SIS_PGI_2"/>
    <property type="match status" value="1"/>
</dbReference>
<comment type="caution">
    <text evidence="8">Lacks conserved residue(s) required for the propagation of feature annotation.</text>
</comment>
<dbReference type="PANTHER" id="PTHR11469:SF1">
    <property type="entry name" value="GLUCOSE-6-PHOSPHATE ISOMERASE"/>
    <property type="match status" value="1"/>
</dbReference>
<evidence type="ECO:0000256" key="1">
    <source>
        <dbReference type="ARBA" id="ARBA00004926"/>
    </source>
</evidence>
<dbReference type="NCBIfam" id="NF010697">
    <property type="entry name" value="PRK14097.1"/>
    <property type="match status" value="1"/>
</dbReference>
<dbReference type="HAMAP" id="MF_00473">
    <property type="entry name" value="G6P_isomerase"/>
    <property type="match status" value="1"/>
</dbReference>
<feature type="active site" description="Proton donor" evidence="8">
    <location>
        <position position="278"/>
    </location>
</feature>
<comment type="catalytic activity">
    <reaction evidence="7 8 9">
        <text>alpha-D-glucose 6-phosphate = beta-D-fructose 6-phosphate</text>
        <dbReference type="Rhea" id="RHEA:11816"/>
        <dbReference type="ChEBI" id="CHEBI:57634"/>
        <dbReference type="ChEBI" id="CHEBI:58225"/>
        <dbReference type="EC" id="5.3.1.9"/>
    </reaction>
</comment>
<dbReference type="RefSeq" id="WP_022001227.1">
    <property type="nucleotide sequence ID" value="NZ_AP024085.1"/>
</dbReference>
<dbReference type="Pfam" id="PF00342">
    <property type="entry name" value="PGI"/>
    <property type="match status" value="1"/>
</dbReference>
<evidence type="ECO:0000313" key="12">
    <source>
        <dbReference type="Proteomes" id="UP000240974"/>
    </source>
</evidence>
<accession>A0A2T3FK60</accession>
<keyword evidence="5 8" id="KW-0324">Glycolysis</keyword>
<dbReference type="PROSITE" id="PS00765">
    <property type="entry name" value="P_GLUCOSE_ISOMERASE_1"/>
    <property type="match status" value="1"/>
</dbReference>
<dbReference type="GO" id="GO:0005829">
    <property type="term" value="C:cytosol"/>
    <property type="evidence" value="ECO:0007669"/>
    <property type="project" value="TreeGrafter"/>
</dbReference>
<dbReference type="GO" id="GO:0004347">
    <property type="term" value="F:glucose-6-phosphate isomerase activity"/>
    <property type="evidence" value="ECO:0007669"/>
    <property type="project" value="UniProtKB-UniRule"/>
</dbReference>
<dbReference type="EMBL" id="AP024085">
    <property type="protein sequence ID" value="BCL57359.1"/>
    <property type="molecule type" value="Genomic_DNA"/>
</dbReference>
<dbReference type="PROSITE" id="PS51463">
    <property type="entry name" value="P_GLUCOSE_ISOMERASE_3"/>
    <property type="match status" value="1"/>
</dbReference>
<evidence type="ECO:0000256" key="6">
    <source>
        <dbReference type="ARBA" id="ARBA00023235"/>
    </source>
</evidence>
<dbReference type="EC" id="5.3.1.9" evidence="8"/>
<dbReference type="GO" id="GO:0006094">
    <property type="term" value="P:gluconeogenesis"/>
    <property type="evidence" value="ECO:0007669"/>
    <property type="project" value="UniProtKB-UniRule"/>
</dbReference>
<reference evidence="11 12" key="1">
    <citation type="journal article" date="2019" name="Int. J. Syst. Evol. Microbiol.">
        <title>Faecalibacillus intestinalis gen. nov., sp. nov. and Faecalibacillus faecis sp. nov., isolated from human faeces.</title>
        <authorList>
            <person name="Seo B."/>
            <person name="Jeon K."/>
            <person name="Baek I."/>
            <person name="Lee Y.M."/>
            <person name="Baek K."/>
            <person name="Ko G."/>
        </authorList>
    </citation>
    <scope>NUCLEOTIDE SEQUENCE [LARGE SCALE GENOMIC DNA]</scope>
    <source>
        <strain evidence="11 12">SNUG30099</strain>
    </source>
</reference>
<sequence>MITLDLSKAKLAEDLGSYKEKVAEIHDMIRNKTGAGNDFLGWVELPENYDKEEVQLMKETAAKLREKVDVLLVCGIGGSYLGARAAIEAINGLYSDDKVEIIYVGNTFSSNYIHQVAKYIEDKDFAINVISKSGTTTETSISFRIFKEMCEKKYGKEGARERIVATTDREKGALKKLATDEGYVTFVVPDDIGGRYSVLTAVGLFPIAMAGIDIDEMLKGAKDAMVKYNDANIETNDAYRYGVARQLLNKAGYSAEMFVTYELQLNNVAEWWKQLYGESEGKENKGILPHSAVFSTDLHSLGQFIQEGSKVLYETIFEVKNPQNDMIIPSDPDDLDGLNYLAGKSVDYVNKRACEGTIDAHVNTGNVPNIIISLDKMDAYGFGYMVYFFEMSCAMSVYFLGVNPFNQPGVEVYKKNMFKLLGKPGY</sequence>
<evidence type="ECO:0000256" key="9">
    <source>
        <dbReference type="RuleBase" id="RU000612"/>
    </source>
</evidence>
<evidence type="ECO:0000256" key="3">
    <source>
        <dbReference type="ARBA" id="ARBA00022432"/>
    </source>
</evidence>
<evidence type="ECO:0000256" key="2">
    <source>
        <dbReference type="ARBA" id="ARBA00006604"/>
    </source>
</evidence>
<dbReference type="KEGG" id="fit:Fi14EGH31_10710"/>
<keyword evidence="4 8" id="KW-0963">Cytoplasm</keyword>
<protein>
    <recommendedName>
        <fullName evidence="8">Glucose-6-phosphate isomerase</fullName>
        <shortName evidence="8">GPI</shortName>
        <ecNumber evidence="8">5.3.1.9</ecNumber>
    </recommendedName>
    <alternativeName>
        <fullName evidence="8">Phosphoglucose isomerase</fullName>
        <shortName evidence="8">PGI</shortName>
    </alternativeName>
    <alternativeName>
        <fullName evidence="8">Phosphohexose isomerase</fullName>
        <shortName evidence="8">PHI</shortName>
    </alternativeName>
</protein>
<dbReference type="InterPro" id="IPR035482">
    <property type="entry name" value="SIS_PGI_2"/>
</dbReference>
<reference evidence="10" key="2">
    <citation type="journal article" date="2020" name="Microbiol. Resour. Announc.">
        <title>Complete Genome Sequence of Faecalibacillus intestinalis JCM 34082, Isolated from Feces from a Healthy Japanese Female.</title>
        <authorList>
            <person name="Sakamoto M."/>
            <person name="Ikeyama N."/>
            <person name="Toyoda A."/>
            <person name="Murakami T."/>
            <person name="Mori H."/>
            <person name="Ohkuma M."/>
        </authorList>
    </citation>
    <scope>NUCLEOTIDE SEQUENCE</scope>
    <source>
        <strain evidence="10">14EGH31</strain>
    </source>
</reference>
<dbReference type="GO" id="GO:0048029">
    <property type="term" value="F:monosaccharide binding"/>
    <property type="evidence" value="ECO:0007669"/>
    <property type="project" value="TreeGrafter"/>
</dbReference>